<evidence type="ECO:0000256" key="7">
    <source>
        <dbReference type="ARBA" id="ARBA00022833"/>
    </source>
</evidence>
<keyword evidence="11" id="KW-0812">Transmembrane</keyword>
<feature type="domain" description="Phorbol-ester/DAG-type" evidence="12">
    <location>
        <begin position="64"/>
        <end position="113"/>
    </location>
</feature>
<dbReference type="Gene3D" id="3.30.60.20">
    <property type="match status" value="1"/>
</dbReference>
<dbReference type="InterPro" id="IPR017438">
    <property type="entry name" value="ATP-NAD_kinase_N"/>
</dbReference>
<dbReference type="SMART" id="SM00109">
    <property type="entry name" value="C1"/>
    <property type="match status" value="2"/>
</dbReference>
<evidence type="ECO:0000256" key="6">
    <source>
        <dbReference type="ARBA" id="ARBA00022777"/>
    </source>
</evidence>
<comment type="caution">
    <text evidence="14">The sequence shown here is derived from an EMBL/GenBank/DDBJ whole genome shotgun (WGS) entry which is preliminary data.</text>
</comment>
<evidence type="ECO:0000256" key="2">
    <source>
        <dbReference type="ARBA" id="ARBA00022679"/>
    </source>
</evidence>
<feature type="domain" description="Phorbol-ester/DAG-type" evidence="12">
    <location>
        <begin position="136"/>
        <end position="193"/>
    </location>
</feature>
<dbReference type="SUPFAM" id="SSF57889">
    <property type="entry name" value="Cysteine-rich domain"/>
    <property type="match status" value="1"/>
</dbReference>
<dbReference type="InterPro" id="IPR016064">
    <property type="entry name" value="NAD/diacylglycerol_kinase_sf"/>
</dbReference>
<dbReference type="Gene3D" id="3.40.50.10330">
    <property type="entry name" value="Probable inorganic polyphosphate/atp-NAD kinase, domain 1"/>
    <property type="match status" value="1"/>
</dbReference>
<keyword evidence="11" id="KW-0472">Membrane</keyword>
<dbReference type="Pfam" id="PF00609">
    <property type="entry name" value="DAGK_acc"/>
    <property type="match status" value="1"/>
</dbReference>
<keyword evidence="3" id="KW-0479">Metal-binding</keyword>
<dbReference type="PROSITE" id="PS50081">
    <property type="entry name" value="ZF_DAG_PE_2"/>
    <property type="match status" value="2"/>
</dbReference>
<dbReference type="InterPro" id="IPR001206">
    <property type="entry name" value="Diacylglycerol_kinase_cat_dom"/>
</dbReference>
<comment type="catalytic activity">
    <reaction evidence="9">
        <text>a 1,2-diacyl-sn-glycerol + ATP = a 1,2-diacyl-sn-glycero-3-phosphate + ADP + H(+)</text>
        <dbReference type="Rhea" id="RHEA:10272"/>
        <dbReference type="ChEBI" id="CHEBI:15378"/>
        <dbReference type="ChEBI" id="CHEBI:17815"/>
        <dbReference type="ChEBI" id="CHEBI:30616"/>
        <dbReference type="ChEBI" id="CHEBI:58608"/>
        <dbReference type="ChEBI" id="CHEBI:456216"/>
        <dbReference type="EC" id="2.7.1.107"/>
    </reaction>
</comment>
<dbReference type="Gene3D" id="2.60.200.40">
    <property type="match status" value="1"/>
</dbReference>
<keyword evidence="11" id="KW-1133">Transmembrane helix</keyword>
<evidence type="ECO:0000313" key="14">
    <source>
        <dbReference type="EMBL" id="RNA03178.1"/>
    </source>
</evidence>
<dbReference type="InterPro" id="IPR046349">
    <property type="entry name" value="C1-like_sf"/>
</dbReference>
<dbReference type="GO" id="GO:0005524">
    <property type="term" value="F:ATP binding"/>
    <property type="evidence" value="ECO:0007669"/>
    <property type="project" value="UniProtKB-KW"/>
</dbReference>
<dbReference type="PROSITE" id="PS50146">
    <property type="entry name" value="DAGK"/>
    <property type="match status" value="1"/>
</dbReference>
<dbReference type="Pfam" id="PF00781">
    <property type="entry name" value="DAGK_cat"/>
    <property type="match status" value="1"/>
</dbReference>
<dbReference type="GO" id="GO:0046872">
    <property type="term" value="F:metal ion binding"/>
    <property type="evidence" value="ECO:0007669"/>
    <property type="project" value="UniProtKB-KW"/>
</dbReference>
<evidence type="ECO:0000256" key="11">
    <source>
        <dbReference type="SAM" id="Phobius"/>
    </source>
</evidence>
<dbReference type="CDD" id="cd20801">
    <property type="entry name" value="C1_DGKepsilon_typeIII_rpt1"/>
    <property type="match status" value="1"/>
</dbReference>
<evidence type="ECO:0000256" key="5">
    <source>
        <dbReference type="ARBA" id="ARBA00022741"/>
    </source>
</evidence>
<dbReference type="SMART" id="SM00046">
    <property type="entry name" value="DAGKc"/>
    <property type="match status" value="1"/>
</dbReference>
<reference evidence="14 15" key="1">
    <citation type="journal article" date="2018" name="Sci. Rep.">
        <title>Genomic signatures of local adaptation to the degree of environmental predictability in rotifers.</title>
        <authorList>
            <person name="Franch-Gras L."/>
            <person name="Hahn C."/>
            <person name="Garcia-Roger E.M."/>
            <person name="Carmona M.J."/>
            <person name="Serra M."/>
            <person name="Gomez A."/>
        </authorList>
    </citation>
    <scope>NUCLEOTIDE SEQUENCE [LARGE SCALE GENOMIC DNA]</scope>
    <source>
        <strain evidence="14">HYR1</strain>
    </source>
</reference>
<dbReference type="InterPro" id="IPR000756">
    <property type="entry name" value="Diacylglycerol_kin_accessory"/>
</dbReference>
<keyword evidence="6 9" id="KW-0418">Kinase</keyword>
<evidence type="ECO:0000256" key="4">
    <source>
        <dbReference type="ARBA" id="ARBA00022737"/>
    </source>
</evidence>
<evidence type="ECO:0000256" key="3">
    <source>
        <dbReference type="ARBA" id="ARBA00022723"/>
    </source>
</evidence>
<dbReference type="OrthoDB" id="242257at2759"/>
<keyword evidence="15" id="KW-1185">Reference proteome</keyword>
<keyword evidence="7" id="KW-0862">Zinc</keyword>
<dbReference type="InterPro" id="IPR002219">
    <property type="entry name" value="PKC_DAG/PE"/>
</dbReference>
<evidence type="ECO:0000256" key="9">
    <source>
        <dbReference type="RuleBase" id="RU361128"/>
    </source>
</evidence>
<dbReference type="EC" id="2.7.1.107" evidence="9"/>
<evidence type="ECO:0000259" key="12">
    <source>
        <dbReference type="PROSITE" id="PS50081"/>
    </source>
</evidence>
<dbReference type="PANTHER" id="PTHR11255">
    <property type="entry name" value="DIACYLGLYCEROL KINASE"/>
    <property type="match status" value="1"/>
</dbReference>
<keyword evidence="2 9" id="KW-0808">Transferase</keyword>
<evidence type="ECO:0000313" key="15">
    <source>
        <dbReference type="Proteomes" id="UP000276133"/>
    </source>
</evidence>
<keyword evidence="4" id="KW-0677">Repeat</keyword>
<organism evidence="14 15">
    <name type="scientific">Brachionus plicatilis</name>
    <name type="common">Marine rotifer</name>
    <name type="synonym">Brachionus muelleri</name>
    <dbReference type="NCBI Taxonomy" id="10195"/>
    <lineage>
        <taxon>Eukaryota</taxon>
        <taxon>Metazoa</taxon>
        <taxon>Spiralia</taxon>
        <taxon>Gnathifera</taxon>
        <taxon>Rotifera</taxon>
        <taxon>Eurotatoria</taxon>
        <taxon>Monogononta</taxon>
        <taxon>Pseudotrocha</taxon>
        <taxon>Ploima</taxon>
        <taxon>Brachionidae</taxon>
        <taxon>Brachionus</taxon>
    </lineage>
</organism>
<dbReference type="AlphaFoldDB" id="A0A3M7PWX2"/>
<dbReference type="STRING" id="10195.A0A3M7PWX2"/>
<dbReference type="EMBL" id="REGN01008603">
    <property type="protein sequence ID" value="RNA03178.1"/>
    <property type="molecule type" value="Genomic_DNA"/>
</dbReference>
<dbReference type="SMART" id="SM00045">
    <property type="entry name" value="DAGKa"/>
    <property type="match status" value="1"/>
</dbReference>
<dbReference type="PANTHER" id="PTHR11255:SF118">
    <property type="entry name" value="DIACYLGLYCEROL KINASE EPSILON"/>
    <property type="match status" value="1"/>
</dbReference>
<evidence type="ECO:0000256" key="10">
    <source>
        <dbReference type="SAM" id="Coils"/>
    </source>
</evidence>
<evidence type="ECO:0000259" key="13">
    <source>
        <dbReference type="PROSITE" id="PS50146"/>
    </source>
</evidence>
<feature type="transmembrane region" description="Helical" evidence="11">
    <location>
        <begin position="20"/>
        <end position="40"/>
    </location>
</feature>
<dbReference type="InterPro" id="IPR037607">
    <property type="entry name" value="DGK"/>
</dbReference>
<keyword evidence="8 9" id="KW-0067">ATP-binding</keyword>
<evidence type="ECO:0000256" key="1">
    <source>
        <dbReference type="ARBA" id="ARBA00009280"/>
    </source>
</evidence>
<gene>
    <name evidence="14" type="ORF">BpHYR1_030621</name>
</gene>
<protein>
    <recommendedName>
        <fullName evidence="9">Diacylglycerol kinase</fullName>
        <shortName evidence="9">DAG kinase</shortName>
        <ecNumber evidence="9">2.7.1.107</ecNumber>
    </recommendedName>
</protein>
<sequence length="568" mass="65245">MKNTIKFANWLNRWSDWSGIMRISSVTTIFVVMVVVLFSLNKRKFWSQLSGNLKKLGHKGNQFCHNWQWYDLFTTPIYCNVCQSVIVSGACCIYCNLYSDEKCLKKADKIFRCKQFCDVHDDVAIIDKKILRRNWQHKWVKGNLNLNSSCYICNENDCGCSPSLSDYKCCWCLRTVHESCLNSVSNRELVDSCDFGEFKHLILRPNLVQKKSQLWSMSVKDYKINRDILSASDCLEWTPIFVFANSTSGSADASLIMPHFNRILNPLQVVEMTKDNIENSIKWMHDHSDLIEFKILVCGGDGSIGWILDGLSAYEFKKFKPAVGILPLGTGNDLSRTLNWGQGYIGDVDIEDILHQVDRAEHTELDRWQVQISKIDQRKKNTKSPVSKSKNMNNYISIGCDALVTLNFHKDRKNLWFPNRILNKLIYFKYGTIDTFMKECRTLTENLELELDDLKINLPHLESIVLLNISHWGGGVEPWKIGTGKKSFPEPKIDDGFLEVFGIYSSFHIAQLQVGLAEPYRIGRAKKVKIKTAKRFPVQIDGEPFEQGPSLFEISLNNKVTMLKKIAI</sequence>
<feature type="domain" description="DAGKc" evidence="13">
    <location>
        <begin position="235"/>
        <end position="374"/>
    </location>
</feature>
<dbReference type="SUPFAM" id="SSF111331">
    <property type="entry name" value="NAD kinase/diacylglycerol kinase-like"/>
    <property type="match status" value="1"/>
</dbReference>
<dbReference type="Proteomes" id="UP000276133">
    <property type="component" value="Unassembled WGS sequence"/>
</dbReference>
<comment type="similarity">
    <text evidence="1 9">Belongs to the eukaryotic diacylglycerol kinase family.</text>
</comment>
<feature type="coiled-coil region" evidence="10">
    <location>
        <begin position="437"/>
        <end position="464"/>
    </location>
</feature>
<dbReference type="GO" id="GO:0016020">
    <property type="term" value="C:membrane"/>
    <property type="evidence" value="ECO:0007669"/>
    <property type="project" value="TreeGrafter"/>
</dbReference>
<dbReference type="GO" id="GO:0004143">
    <property type="term" value="F:ATP-dependent diacylglycerol kinase activity"/>
    <property type="evidence" value="ECO:0007669"/>
    <property type="project" value="UniProtKB-EC"/>
</dbReference>
<name>A0A3M7PWX2_BRAPC</name>
<keyword evidence="5 9" id="KW-0547">Nucleotide-binding</keyword>
<accession>A0A3M7PWX2</accession>
<evidence type="ECO:0000256" key="8">
    <source>
        <dbReference type="ARBA" id="ARBA00022840"/>
    </source>
</evidence>
<proteinExistence type="inferred from homology"/>
<dbReference type="GO" id="GO:0007200">
    <property type="term" value="P:phospholipase C-activating G protein-coupled receptor signaling pathway"/>
    <property type="evidence" value="ECO:0007669"/>
    <property type="project" value="InterPro"/>
</dbReference>
<keyword evidence="10" id="KW-0175">Coiled coil</keyword>